<sequence>LKMEAELRFQSTMVTMLGKLEELKRAFCGDDPTTFFNIEDYLRSRLARSSLITTVAAMCDAVIQRLAMQQSREPELRLQLTVPVYTGYNDANSIAEFLRELEVYKAA</sequence>
<name>A0AC60QEL2_IXOPE</name>
<organism evidence="1 2">
    <name type="scientific">Ixodes persulcatus</name>
    <name type="common">Taiga tick</name>
    <dbReference type="NCBI Taxonomy" id="34615"/>
    <lineage>
        <taxon>Eukaryota</taxon>
        <taxon>Metazoa</taxon>
        <taxon>Ecdysozoa</taxon>
        <taxon>Arthropoda</taxon>
        <taxon>Chelicerata</taxon>
        <taxon>Arachnida</taxon>
        <taxon>Acari</taxon>
        <taxon>Parasitiformes</taxon>
        <taxon>Ixodida</taxon>
        <taxon>Ixodoidea</taxon>
        <taxon>Ixodidae</taxon>
        <taxon>Ixodinae</taxon>
        <taxon>Ixodes</taxon>
    </lineage>
</organism>
<accession>A0AC60QEL2</accession>
<reference evidence="1 2" key="1">
    <citation type="journal article" date="2020" name="Cell">
        <title>Large-Scale Comparative Analyses of Tick Genomes Elucidate Their Genetic Diversity and Vector Capacities.</title>
        <authorList>
            <consortium name="Tick Genome and Microbiome Consortium (TIGMIC)"/>
            <person name="Jia N."/>
            <person name="Wang J."/>
            <person name="Shi W."/>
            <person name="Du L."/>
            <person name="Sun Y."/>
            <person name="Zhan W."/>
            <person name="Jiang J.F."/>
            <person name="Wang Q."/>
            <person name="Zhang B."/>
            <person name="Ji P."/>
            <person name="Bell-Sakyi L."/>
            <person name="Cui X.M."/>
            <person name="Yuan T.T."/>
            <person name="Jiang B.G."/>
            <person name="Yang W.F."/>
            <person name="Lam T.T."/>
            <person name="Chang Q.C."/>
            <person name="Ding S.J."/>
            <person name="Wang X.J."/>
            <person name="Zhu J.G."/>
            <person name="Ruan X.D."/>
            <person name="Zhao L."/>
            <person name="Wei J.T."/>
            <person name="Ye R.Z."/>
            <person name="Que T.C."/>
            <person name="Du C.H."/>
            <person name="Zhou Y.H."/>
            <person name="Cheng J.X."/>
            <person name="Dai P.F."/>
            <person name="Guo W.B."/>
            <person name="Han X.H."/>
            <person name="Huang E.J."/>
            <person name="Li L.F."/>
            <person name="Wei W."/>
            <person name="Gao Y.C."/>
            <person name="Liu J.Z."/>
            <person name="Shao H.Z."/>
            <person name="Wang X."/>
            <person name="Wang C.C."/>
            <person name="Yang T.C."/>
            <person name="Huo Q.B."/>
            <person name="Li W."/>
            <person name="Chen H.Y."/>
            <person name="Chen S.E."/>
            <person name="Zhou L.G."/>
            <person name="Ni X.B."/>
            <person name="Tian J.H."/>
            <person name="Sheng Y."/>
            <person name="Liu T."/>
            <person name="Pan Y.S."/>
            <person name="Xia L.Y."/>
            <person name="Li J."/>
            <person name="Zhao F."/>
            <person name="Cao W.C."/>
        </authorList>
    </citation>
    <scope>NUCLEOTIDE SEQUENCE [LARGE SCALE GENOMIC DNA]</scope>
    <source>
        <strain evidence="1">Iper-2018</strain>
    </source>
</reference>
<dbReference type="EMBL" id="JABSTQ010009139">
    <property type="protein sequence ID" value="KAG0432551.1"/>
    <property type="molecule type" value="Genomic_DNA"/>
</dbReference>
<protein>
    <submittedName>
        <fullName evidence="1">Uncharacterized protein</fullName>
    </submittedName>
</protein>
<evidence type="ECO:0000313" key="2">
    <source>
        <dbReference type="Proteomes" id="UP000805193"/>
    </source>
</evidence>
<gene>
    <name evidence="1" type="ORF">HPB47_020740</name>
</gene>
<dbReference type="Proteomes" id="UP000805193">
    <property type="component" value="Unassembled WGS sequence"/>
</dbReference>
<evidence type="ECO:0000313" key="1">
    <source>
        <dbReference type="EMBL" id="KAG0432551.1"/>
    </source>
</evidence>
<comment type="caution">
    <text evidence="1">The sequence shown here is derived from an EMBL/GenBank/DDBJ whole genome shotgun (WGS) entry which is preliminary data.</text>
</comment>
<keyword evidence="2" id="KW-1185">Reference proteome</keyword>
<proteinExistence type="predicted"/>
<feature type="non-terminal residue" evidence="1">
    <location>
        <position position="1"/>
    </location>
</feature>